<feature type="transmembrane region" description="Helical" evidence="5">
    <location>
        <begin position="90"/>
        <end position="110"/>
    </location>
</feature>
<feature type="transmembrane region" description="Helical" evidence="5">
    <location>
        <begin position="55"/>
        <end position="84"/>
    </location>
</feature>
<keyword evidence="4 5" id="KW-0472">Membrane</keyword>
<organism evidence="6 7">
    <name type="scientific">Roseateles albus</name>
    <dbReference type="NCBI Taxonomy" id="2987525"/>
    <lineage>
        <taxon>Bacteria</taxon>
        <taxon>Pseudomonadati</taxon>
        <taxon>Pseudomonadota</taxon>
        <taxon>Betaproteobacteria</taxon>
        <taxon>Burkholderiales</taxon>
        <taxon>Sphaerotilaceae</taxon>
        <taxon>Roseateles</taxon>
    </lineage>
</organism>
<evidence type="ECO:0000256" key="2">
    <source>
        <dbReference type="ARBA" id="ARBA00022692"/>
    </source>
</evidence>
<gene>
    <name evidence="6" type="ORF">PRZ03_11500</name>
</gene>
<proteinExistence type="inferred from homology"/>
<dbReference type="RefSeq" id="WP_273600419.1">
    <property type="nucleotide sequence ID" value="NZ_JAQQXT010000006.1"/>
</dbReference>
<evidence type="ECO:0000313" key="7">
    <source>
        <dbReference type="Proteomes" id="UP001221189"/>
    </source>
</evidence>
<sequence>MPSTPASISAISAIKSPGLASRGWVALATGLLLVETLLVFAWTHPVQEGRPAQAWAALQALWMMEVGGVTLGTVVMVGFAAQIVDGAMGMAYGLLSTSFLLSIGVPPAVASASVHIAEMGTTGASGLAHWRAGNVNGRLWRRLVLPGAIGALLGAALLSQIDGKALRPFIDGYLLLAALWLLAQALLKHKVPASDASPSHKATGMAASAGGFLDAVGGGGWGPVVTGSLLSRSADARRIIGTVCAAEFVIATVTGVALAFAVGLMHWQIIAALLLGGVIAAPLAARMCGLLPQRALRIAVGLLLLGLSLRSLWKSFAA</sequence>
<dbReference type="PANTHER" id="PTHR43701:SF12">
    <property type="entry name" value="MEMBRANE TRANSPORTER PROTEIN YTNM-RELATED"/>
    <property type="match status" value="1"/>
</dbReference>
<name>A0ABT5KE39_9BURK</name>
<accession>A0ABT5KE39</accession>
<feature type="transmembrane region" description="Helical" evidence="5">
    <location>
        <begin position="295"/>
        <end position="313"/>
    </location>
</feature>
<dbReference type="InterPro" id="IPR051598">
    <property type="entry name" value="TSUP/Inactive_protease-like"/>
</dbReference>
<keyword evidence="2 5" id="KW-0812">Transmembrane</keyword>
<keyword evidence="5" id="KW-1003">Cell membrane</keyword>
<evidence type="ECO:0000256" key="3">
    <source>
        <dbReference type="ARBA" id="ARBA00022989"/>
    </source>
</evidence>
<reference evidence="6 7" key="1">
    <citation type="submission" date="2022-10" db="EMBL/GenBank/DDBJ databases">
        <title>Paucibacter sp. hw1 Genome sequencing.</title>
        <authorList>
            <person name="Park S."/>
        </authorList>
    </citation>
    <scope>NUCLEOTIDE SEQUENCE [LARGE SCALE GENOMIC DNA]</scope>
    <source>
        <strain evidence="7">hw1</strain>
    </source>
</reference>
<protein>
    <recommendedName>
        <fullName evidence="5">Probable membrane transporter protein</fullName>
    </recommendedName>
</protein>
<comment type="subcellular location">
    <subcellularLocation>
        <location evidence="5">Cell membrane</location>
        <topology evidence="5">Multi-pass membrane protein</topology>
    </subcellularLocation>
    <subcellularLocation>
        <location evidence="1">Membrane</location>
        <topology evidence="1">Multi-pass membrane protein</topology>
    </subcellularLocation>
</comment>
<evidence type="ECO:0000256" key="5">
    <source>
        <dbReference type="RuleBase" id="RU363041"/>
    </source>
</evidence>
<comment type="caution">
    <text evidence="6">The sequence shown here is derived from an EMBL/GenBank/DDBJ whole genome shotgun (WGS) entry which is preliminary data.</text>
</comment>
<dbReference type="Proteomes" id="UP001221189">
    <property type="component" value="Unassembled WGS sequence"/>
</dbReference>
<feature type="transmembrane region" description="Helical" evidence="5">
    <location>
        <begin position="24"/>
        <end position="43"/>
    </location>
</feature>
<evidence type="ECO:0000313" key="6">
    <source>
        <dbReference type="EMBL" id="MDC8772197.1"/>
    </source>
</evidence>
<feature type="transmembrane region" description="Helical" evidence="5">
    <location>
        <begin position="239"/>
        <end position="261"/>
    </location>
</feature>
<feature type="transmembrane region" description="Helical" evidence="5">
    <location>
        <begin position="139"/>
        <end position="158"/>
    </location>
</feature>
<evidence type="ECO:0000256" key="4">
    <source>
        <dbReference type="ARBA" id="ARBA00023136"/>
    </source>
</evidence>
<dbReference type="PANTHER" id="PTHR43701">
    <property type="entry name" value="MEMBRANE TRANSPORTER PROTEIN MJ0441-RELATED"/>
    <property type="match status" value="1"/>
</dbReference>
<feature type="transmembrane region" description="Helical" evidence="5">
    <location>
        <begin position="170"/>
        <end position="187"/>
    </location>
</feature>
<keyword evidence="7" id="KW-1185">Reference proteome</keyword>
<dbReference type="Pfam" id="PF01925">
    <property type="entry name" value="TauE"/>
    <property type="match status" value="1"/>
</dbReference>
<evidence type="ECO:0000256" key="1">
    <source>
        <dbReference type="ARBA" id="ARBA00004141"/>
    </source>
</evidence>
<dbReference type="InterPro" id="IPR002781">
    <property type="entry name" value="TM_pro_TauE-like"/>
</dbReference>
<keyword evidence="3 5" id="KW-1133">Transmembrane helix</keyword>
<comment type="similarity">
    <text evidence="5">Belongs to the 4-toluene sulfonate uptake permease (TSUP) (TC 2.A.102) family.</text>
</comment>
<feature type="transmembrane region" description="Helical" evidence="5">
    <location>
        <begin position="267"/>
        <end position="288"/>
    </location>
</feature>
<dbReference type="EMBL" id="JAQQXT010000006">
    <property type="protein sequence ID" value="MDC8772197.1"/>
    <property type="molecule type" value="Genomic_DNA"/>
</dbReference>